<feature type="non-terminal residue" evidence="2">
    <location>
        <position position="56"/>
    </location>
</feature>
<dbReference type="EMBL" id="OW240921">
    <property type="protein sequence ID" value="CAH2320611.1"/>
    <property type="molecule type" value="Genomic_DNA"/>
</dbReference>
<name>A0AAD1WSU3_PELCU</name>
<organism evidence="2 3">
    <name type="scientific">Pelobates cultripes</name>
    <name type="common">Western spadefoot toad</name>
    <dbReference type="NCBI Taxonomy" id="61616"/>
    <lineage>
        <taxon>Eukaryota</taxon>
        <taxon>Metazoa</taxon>
        <taxon>Chordata</taxon>
        <taxon>Craniata</taxon>
        <taxon>Vertebrata</taxon>
        <taxon>Euteleostomi</taxon>
        <taxon>Amphibia</taxon>
        <taxon>Batrachia</taxon>
        <taxon>Anura</taxon>
        <taxon>Pelobatoidea</taxon>
        <taxon>Pelobatidae</taxon>
        <taxon>Pelobates</taxon>
    </lineage>
</organism>
<feature type="region of interest" description="Disordered" evidence="1">
    <location>
        <begin position="1"/>
        <end position="56"/>
    </location>
</feature>
<sequence length="56" mass="5813">DRGESATWERRSGPRVLVSSSPATGKNTHTGPPKMNSAAPELGIEGGRCSQPPEAP</sequence>
<protein>
    <submittedName>
        <fullName evidence="2">Uncharacterized protein</fullName>
    </submittedName>
</protein>
<evidence type="ECO:0000256" key="1">
    <source>
        <dbReference type="SAM" id="MobiDB-lite"/>
    </source>
</evidence>
<evidence type="ECO:0000313" key="2">
    <source>
        <dbReference type="EMBL" id="CAH2320611.1"/>
    </source>
</evidence>
<reference evidence="2" key="1">
    <citation type="submission" date="2022-03" db="EMBL/GenBank/DDBJ databases">
        <authorList>
            <person name="Alioto T."/>
            <person name="Alioto T."/>
            <person name="Gomez Garrido J."/>
        </authorList>
    </citation>
    <scope>NUCLEOTIDE SEQUENCE</scope>
</reference>
<feature type="compositionally biased region" description="Basic and acidic residues" evidence="1">
    <location>
        <begin position="1"/>
        <end position="12"/>
    </location>
</feature>
<dbReference type="Proteomes" id="UP001295444">
    <property type="component" value="Chromosome 10"/>
</dbReference>
<keyword evidence="3" id="KW-1185">Reference proteome</keyword>
<gene>
    <name evidence="2" type="ORF">PECUL_23A008206</name>
</gene>
<accession>A0AAD1WSU3</accession>
<dbReference type="AlphaFoldDB" id="A0AAD1WSU3"/>
<feature type="non-terminal residue" evidence="2">
    <location>
        <position position="1"/>
    </location>
</feature>
<evidence type="ECO:0000313" key="3">
    <source>
        <dbReference type="Proteomes" id="UP001295444"/>
    </source>
</evidence>
<feature type="compositionally biased region" description="Polar residues" evidence="1">
    <location>
        <begin position="18"/>
        <end position="30"/>
    </location>
</feature>
<proteinExistence type="predicted"/>